<keyword evidence="2" id="KW-1133">Transmembrane helix</keyword>
<dbReference type="EMBL" id="KV428302">
    <property type="protein sequence ID" value="KZT32711.1"/>
    <property type="molecule type" value="Genomic_DNA"/>
</dbReference>
<keyword evidence="4" id="KW-1185">Reference proteome</keyword>
<feature type="region of interest" description="Disordered" evidence="1">
    <location>
        <begin position="182"/>
        <end position="212"/>
    </location>
</feature>
<reference evidence="3 4" key="1">
    <citation type="journal article" date="2016" name="Mol. Biol. Evol.">
        <title>Comparative Genomics of Early-Diverging Mushroom-Forming Fungi Provides Insights into the Origins of Lignocellulose Decay Capabilities.</title>
        <authorList>
            <person name="Nagy L.G."/>
            <person name="Riley R."/>
            <person name="Tritt A."/>
            <person name="Adam C."/>
            <person name="Daum C."/>
            <person name="Floudas D."/>
            <person name="Sun H."/>
            <person name="Yadav J.S."/>
            <person name="Pangilinan J."/>
            <person name="Larsson K.H."/>
            <person name="Matsuura K."/>
            <person name="Barry K."/>
            <person name="Labutti K."/>
            <person name="Kuo R."/>
            <person name="Ohm R.A."/>
            <person name="Bhattacharya S.S."/>
            <person name="Shirouzu T."/>
            <person name="Yoshinaga Y."/>
            <person name="Martin F.M."/>
            <person name="Grigoriev I.V."/>
            <person name="Hibbett D.S."/>
        </authorList>
    </citation>
    <scope>NUCLEOTIDE SEQUENCE [LARGE SCALE GENOMIC DNA]</scope>
    <source>
        <strain evidence="3 4">HHB10207 ss-3</strain>
    </source>
</reference>
<proteinExistence type="predicted"/>
<feature type="compositionally biased region" description="Polar residues" evidence="1">
    <location>
        <begin position="182"/>
        <end position="197"/>
    </location>
</feature>
<name>A0A165XZD3_9AGAM</name>
<evidence type="ECO:0000256" key="2">
    <source>
        <dbReference type="SAM" id="Phobius"/>
    </source>
</evidence>
<accession>A0A165XZD3</accession>
<gene>
    <name evidence="3" type="ORF">SISSUDRAFT_1037551</name>
</gene>
<keyword evidence="2" id="KW-0472">Membrane</keyword>
<keyword evidence="2" id="KW-0812">Transmembrane</keyword>
<evidence type="ECO:0000313" key="4">
    <source>
        <dbReference type="Proteomes" id="UP000076798"/>
    </source>
</evidence>
<evidence type="ECO:0000256" key="1">
    <source>
        <dbReference type="SAM" id="MobiDB-lite"/>
    </source>
</evidence>
<organism evidence="3 4">
    <name type="scientific">Sistotremastrum suecicum HHB10207 ss-3</name>
    <dbReference type="NCBI Taxonomy" id="1314776"/>
    <lineage>
        <taxon>Eukaryota</taxon>
        <taxon>Fungi</taxon>
        <taxon>Dikarya</taxon>
        <taxon>Basidiomycota</taxon>
        <taxon>Agaricomycotina</taxon>
        <taxon>Agaricomycetes</taxon>
        <taxon>Sistotremastrales</taxon>
        <taxon>Sistotremastraceae</taxon>
        <taxon>Sistotremastrum</taxon>
    </lineage>
</organism>
<dbReference type="AlphaFoldDB" id="A0A165XZD3"/>
<feature type="compositionally biased region" description="Basic residues" evidence="1">
    <location>
        <begin position="202"/>
        <end position="212"/>
    </location>
</feature>
<protein>
    <submittedName>
        <fullName evidence="3">Uncharacterized protein</fullName>
    </submittedName>
</protein>
<feature type="transmembrane region" description="Helical" evidence="2">
    <location>
        <begin position="83"/>
        <end position="105"/>
    </location>
</feature>
<dbReference type="Proteomes" id="UP000076798">
    <property type="component" value="Unassembled WGS sequence"/>
</dbReference>
<sequence>MSMDDMTLALVRKAGNLTDWTEWPATHGGAITIANRGTVSHLLEFLRIDHDPSTRAHGLFSTASVKLLLSLPITAWIPNLGPSGAIVAWILWASAFALVVAFRALRVRGRTDRKPSIVADSRSIVASPIVDSSYGIEDETKRFRLTATRSFRNTEVSLASPMPPQSSRSRASSQCMRVYNTSSLTPPIDSVRSSTPIPKSHWSQKHPPVRKW</sequence>
<evidence type="ECO:0000313" key="3">
    <source>
        <dbReference type="EMBL" id="KZT32711.1"/>
    </source>
</evidence>